<dbReference type="EMBL" id="FQZE01000018">
    <property type="protein sequence ID" value="SHJ39772.1"/>
    <property type="molecule type" value="Genomic_DNA"/>
</dbReference>
<keyword evidence="4" id="KW-0732">Signal</keyword>
<comment type="catalytic activity">
    <reaction evidence="1">
        <text>Hydrolysis of terminal non-reducing alpha-L-rhamnose residues in alpha-L-rhamnosides.</text>
        <dbReference type="EC" id="3.2.1.40"/>
    </reaction>
</comment>
<proteinExistence type="predicted"/>
<dbReference type="Pfam" id="PF17389">
    <property type="entry name" value="Bac_rhamnosid6H"/>
    <property type="match status" value="1"/>
</dbReference>
<dbReference type="Pfam" id="PF25788">
    <property type="entry name" value="Ig_Rha78A_N"/>
    <property type="match status" value="1"/>
</dbReference>
<dbReference type="InterPro" id="IPR035396">
    <property type="entry name" value="Bac_rhamnosid6H"/>
</dbReference>
<name>A0A1M6IZJ3_9BACT</name>
<protein>
    <recommendedName>
        <fullName evidence="2">alpha-L-rhamnosidase</fullName>
        <ecNumber evidence="2">3.2.1.40</ecNumber>
    </recommendedName>
</protein>
<dbReference type="InterPro" id="IPR035398">
    <property type="entry name" value="Bac_rhamnosid_C"/>
</dbReference>
<dbReference type="PIRSF" id="PIRSF010631">
    <property type="entry name" value="A-rhamnsds"/>
    <property type="match status" value="1"/>
</dbReference>
<dbReference type="SUPFAM" id="SSF48208">
    <property type="entry name" value="Six-hairpin glycosidases"/>
    <property type="match status" value="1"/>
</dbReference>
<dbReference type="GO" id="GO:0005975">
    <property type="term" value="P:carbohydrate metabolic process"/>
    <property type="evidence" value="ECO:0007669"/>
    <property type="project" value="InterPro"/>
</dbReference>
<dbReference type="PANTHER" id="PTHR33307">
    <property type="entry name" value="ALPHA-RHAMNOSIDASE (EUROFUNG)"/>
    <property type="match status" value="1"/>
</dbReference>
<dbReference type="AlphaFoldDB" id="A0A1M6IZJ3"/>
<feature type="domain" description="Alpha-L-rhamnosidase C-terminal" evidence="8">
    <location>
        <begin position="804"/>
        <end position="873"/>
    </location>
</feature>
<organism evidence="9 10">
    <name type="scientific">Tangfeifania diversioriginum</name>
    <dbReference type="NCBI Taxonomy" id="1168035"/>
    <lineage>
        <taxon>Bacteria</taxon>
        <taxon>Pseudomonadati</taxon>
        <taxon>Bacteroidota</taxon>
        <taxon>Bacteroidia</taxon>
        <taxon>Marinilabiliales</taxon>
        <taxon>Prolixibacteraceae</taxon>
        <taxon>Tangfeifania</taxon>
    </lineage>
</organism>
<evidence type="ECO:0000259" key="6">
    <source>
        <dbReference type="Pfam" id="PF08531"/>
    </source>
</evidence>
<dbReference type="Pfam" id="PF08531">
    <property type="entry name" value="Bac_rhamnosid_N"/>
    <property type="match status" value="1"/>
</dbReference>
<feature type="signal peptide" evidence="4">
    <location>
        <begin position="1"/>
        <end position="24"/>
    </location>
</feature>
<evidence type="ECO:0000256" key="4">
    <source>
        <dbReference type="SAM" id="SignalP"/>
    </source>
</evidence>
<dbReference type="Gene3D" id="1.50.10.10">
    <property type="match status" value="1"/>
</dbReference>
<dbReference type="Proteomes" id="UP000184050">
    <property type="component" value="Unassembled WGS sequence"/>
</dbReference>
<keyword evidence="3" id="KW-0378">Hydrolase</keyword>
<gene>
    <name evidence="9" type="ORF">SAMN05444280_11850</name>
</gene>
<keyword evidence="10" id="KW-1185">Reference proteome</keyword>
<dbReference type="OrthoDB" id="9766741at2"/>
<dbReference type="InterPro" id="IPR013783">
    <property type="entry name" value="Ig-like_fold"/>
</dbReference>
<dbReference type="Pfam" id="PF17390">
    <property type="entry name" value="Bac_rhamnosid_C"/>
    <property type="match status" value="1"/>
</dbReference>
<evidence type="ECO:0000259" key="7">
    <source>
        <dbReference type="Pfam" id="PF17389"/>
    </source>
</evidence>
<evidence type="ECO:0000256" key="1">
    <source>
        <dbReference type="ARBA" id="ARBA00001445"/>
    </source>
</evidence>
<evidence type="ECO:0000259" key="5">
    <source>
        <dbReference type="Pfam" id="PF05592"/>
    </source>
</evidence>
<dbReference type="Pfam" id="PF05592">
    <property type="entry name" value="Bac_rhamnosid"/>
    <property type="match status" value="1"/>
</dbReference>
<dbReference type="InterPro" id="IPR013737">
    <property type="entry name" value="Bac_rhamnosid_N"/>
</dbReference>
<evidence type="ECO:0000313" key="9">
    <source>
        <dbReference type="EMBL" id="SHJ39772.1"/>
    </source>
</evidence>
<dbReference type="PANTHER" id="PTHR33307:SF6">
    <property type="entry name" value="ALPHA-RHAMNOSIDASE (EUROFUNG)-RELATED"/>
    <property type="match status" value="1"/>
</dbReference>
<dbReference type="Gene3D" id="2.60.120.260">
    <property type="entry name" value="Galactose-binding domain-like"/>
    <property type="match status" value="2"/>
</dbReference>
<dbReference type="RefSeq" id="WP_073169858.1">
    <property type="nucleotide sequence ID" value="NZ_FQZE01000018.1"/>
</dbReference>
<evidence type="ECO:0000259" key="8">
    <source>
        <dbReference type="Pfam" id="PF17390"/>
    </source>
</evidence>
<feature type="domain" description="Alpha-L-rhamnosidase six-hairpin glycosidase" evidence="7">
    <location>
        <begin position="458"/>
        <end position="800"/>
    </location>
</feature>
<dbReference type="InterPro" id="IPR008928">
    <property type="entry name" value="6-hairpin_glycosidase_sf"/>
</dbReference>
<dbReference type="Gene3D" id="2.60.40.10">
    <property type="entry name" value="Immunoglobulins"/>
    <property type="match status" value="1"/>
</dbReference>
<accession>A0A1M6IZJ3</accession>
<dbReference type="InterPro" id="IPR008902">
    <property type="entry name" value="Rhamnosid_concanavalin"/>
</dbReference>
<dbReference type="STRING" id="1168035.SAMN05444280_11850"/>
<evidence type="ECO:0000256" key="3">
    <source>
        <dbReference type="ARBA" id="ARBA00022801"/>
    </source>
</evidence>
<sequence length="910" mass="101837">MKRIIHGVKLLTVVFLFSSLTVSAAEKIMAEELVCEYHTNPVGIDVQKPRLSWKIFSDQQDVLQTAYEIRVADSPANLKRKNRLIWSSGKVNSDQSVNVEYQGPELEPMQRVYWQVRIWDNQNNATKWSEPAFWEMGLTQPELWTASWITMENEKEGEGSKPSHFLRKEFSTSKKVESARVYVSALGLYELYLNGKKVGDELFTPGWTSYNNRIQYQTYDVTSMVKKDNALGAILGDGWYRGNIGFSNQRNYFGDKLALIAQLQITYSDGSTETIGTDESWKATTGPIIFSDIYNGETYDARLEMPDWATAGFNDSNWGAVAKLNHSKEILIAPQGVPVKAVEEISPIEIITTPKGETVFDMGQNMVGWVRLKVKGNRGDAVTLKFAEVLDKEGNFYTENLRAAKATDVYILKGEGEEIYEPRFTFHGFRYVKLENFPGTPQLDDITGVVIYSDMEPTGTFACSDPLINQLQHNIQWGQKGNFLDVPTDCPQRDERLGWTGDAQVFAPTAAFNFNVAPFYTKWMKDVAADQGPDGKVNHVVPDVLNGAGGSTAWADAALIVPWQTYLAYGDERILEVQYPSMKAWVEYMKNRAGDDYLWIGDTHYGDWLAFATTRSDYPGATTEKDLIATAYFSYSSGLLAKIAKVLGKTNDAEKYSALSGNVKEAFVNEFVTPAGRLVSHTQTAYSLALAFNLLPEDLVPRAAEYLAGDVDKFKHLTTGFVGTPLLCKTLSDNGYEDLAFMLLNRKDYPSWLYPVTQGATTIWERWDGQKPDGTFQNAGMNSFNHYAYGAIGEWLYNYVAGIQIDTKNPGYKHFFLAPHPGGGLSHAKAVYKSMYGEIKSNWKIEGNQMVYDVTIPANTSATITLPSASADEVLRNDEPLKSVSGNFRQNDGNVTLKLGSGEYRFSYPL</sequence>
<feature type="domain" description="Bacterial alpha-L-rhamnosidase N-terminal" evidence="6">
    <location>
        <begin position="174"/>
        <end position="343"/>
    </location>
</feature>
<evidence type="ECO:0000256" key="2">
    <source>
        <dbReference type="ARBA" id="ARBA00012652"/>
    </source>
</evidence>
<dbReference type="InterPro" id="IPR016007">
    <property type="entry name" value="Alpha_rhamnosid"/>
</dbReference>
<feature type="chain" id="PRO_5009918579" description="alpha-L-rhamnosidase" evidence="4">
    <location>
        <begin position="25"/>
        <end position="910"/>
    </location>
</feature>
<dbReference type="GO" id="GO:0030596">
    <property type="term" value="F:alpha-L-rhamnosidase activity"/>
    <property type="evidence" value="ECO:0007669"/>
    <property type="project" value="UniProtKB-EC"/>
</dbReference>
<evidence type="ECO:0000313" key="10">
    <source>
        <dbReference type="Proteomes" id="UP000184050"/>
    </source>
</evidence>
<dbReference type="Gene3D" id="2.60.420.10">
    <property type="entry name" value="Maltose phosphorylase, domain 3"/>
    <property type="match status" value="1"/>
</dbReference>
<dbReference type="EC" id="3.2.1.40" evidence="2"/>
<reference evidence="9 10" key="1">
    <citation type="submission" date="2016-11" db="EMBL/GenBank/DDBJ databases">
        <authorList>
            <person name="Jaros S."/>
            <person name="Januszkiewicz K."/>
            <person name="Wedrychowicz H."/>
        </authorList>
    </citation>
    <scope>NUCLEOTIDE SEQUENCE [LARGE SCALE GENOMIC DNA]</scope>
    <source>
        <strain evidence="9 10">DSM 27063</strain>
    </source>
</reference>
<dbReference type="InterPro" id="IPR012341">
    <property type="entry name" value="6hp_glycosidase-like_sf"/>
</dbReference>
<feature type="domain" description="Alpha-L-rhamnosidase concanavalin-like" evidence="5">
    <location>
        <begin position="352"/>
        <end position="452"/>
    </location>
</feature>